<evidence type="ECO:0000313" key="9">
    <source>
        <dbReference type="Proteomes" id="UP000464751"/>
    </source>
</evidence>
<comment type="similarity">
    <text evidence="1">Belongs to the GcvT family.</text>
</comment>
<feature type="compositionally biased region" description="Low complexity" evidence="3">
    <location>
        <begin position="482"/>
        <end position="494"/>
    </location>
</feature>
<feature type="domain" description="GCVT N-terminal" evidence="4">
    <location>
        <begin position="627"/>
        <end position="898"/>
    </location>
</feature>
<dbReference type="SUPFAM" id="SSF51905">
    <property type="entry name" value="FAD/NAD(P)-binding domain"/>
    <property type="match status" value="1"/>
</dbReference>
<dbReference type="InterPro" id="IPR006222">
    <property type="entry name" value="GCVT_N"/>
</dbReference>
<dbReference type="Gene3D" id="3.30.1360.120">
    <property type="entry name" value="Probable tRNA modification gtpase trme, domain 1"/>
    <property type="match status" value="1"/>
</dbReference>
<sequence length="1011" mass="108209">MTHRFRTPSGGRVDRGATVSFRFDGKRYEGFRGDTLASALLANGVHLVARSFKYHRPRGILSAGSDEPNALVNVARDAARAAPNLRATQVEIYQGLKAESQNRWPSLSFDAGAMNDLFSPFLPAGFYYKTFMWPAGAWKRFYEPKIRAMAGLGVAPTLPDPDRYTQNYAHCDVLVVGAGPAGLAAALAAAESGARVIMCDEQAELGGSLLADTGATIEGRPASEWLAETLGALARRDNVTLLPRTTAFGYFPHNLIALAERVTEHLAAPGPNQPRERLWQVRAREVVIAAGALERPLVFPENDRPGVMLADSARTYLNRYGVRVGEKAVIFTACDAGYRTALDLQAGGVHIAAVADLRAEVTGELPARALAAGIDVRPGTVVTGTSGRLRVAAARLAKLKDGGVGPSETLACDAVLMSGGFTPSVHLFSQSRGKLAWDAAAGAYLPGASVERERSAGACRGVYGLQAVLEDGYAAGEAAASEARASAAPGRRPGVSTAPSTRAFPATADAASSEGFIGATPHARNPAFVKAFVDWQNDVTAKDIKLATREGFRSIEHVKRYTTTGMATDQGKTSNMNALGIVSEAIGEAVPKIGLTTFRPPFTPTTFGLFAGAARGDLFDPVRKTPIHDWAAEHGAAFEDVSLWKRAHYFPRAGEDMHAAVARECRAVRSSVGLFDASTLGKIEIVGPDAAEFMNRIYTNAWTKLEPGRLRYGVMLREDGFVMDDGVVGRLAPDRFHVTTTTGGAPRVLAHMEDYLQTEWPELDVWLTSTTEQWAVIAVQGPYARAVLEPLVEGIDLSKEAFQHMSVREGRICGVPTRLFSVSFTGELGFEVNVPSTYGRGVWEAIFAAGERFGITPYGTETMHVLRAEKGYIIVGQETDGTATPDDVNLGWAVGKAKKDFVGKRSLSRAAFSQPDRKQLVGLLTKDPSVVLEEGAQIVAAPGTPVPVPMLGHVTSSYASATLGRSIALGLVKGGRARIGETLYVPMPERTIEVEIVEPAFYDPKGERLNG</sequence>
<evidence type="ECO:0000256" key="2">
    <source>
        <dbReference type="ARBA" id="ARBA00023002"/>
    </source>
</evidence>
<dbReference type="GO" id="GO:0046653">
    <property type="term" value="P:tetrahydrofolate metabolic process"/>
    <property type="evidence" value="ECO:0007669"/>
    <property type="project" value="InterPro"/>
</dbReference>
<dbReference type="InterPro" id="IPR028896">
    <property type="entry name" value="GcvT/YgfZ/DmdA"/>
</dbReference>
<dbReference type="EMBL" id="CP048630">
    <property type="protein sequence ID" value="QIB33348.1"/>
    <property type="molecule type" value="Genomic_DNA"/>
</dbReference>
<dbReference type="Gene3D" id="3.50.50.60">
    <property type="entry name" value="FAD/NAD(P)-binding domain"/>
    <property type="match status" value="1"/>
</dbReference>
<reference evidence="8 9" key="1">
    <citation type="submission" date="2020-02" db="EMBL/GenBank/DDBJ databases">
        <authorList>
            <person name="Li G."/>
        </authorList>
    </citation>
    <scope>NUCLEOTIDE SEQUENCE [LARGE SCALE GENOMIC DNA]</scope>
    <source>
        <strain evidence="8 9">DSM 102029</strain>
    </source>
</reference>
<feature type="region of interest" description="Disordered" evidence="3">
    <location>
        <begin position="482"/>
        <end position="501"/>
    </location>
</feature>
<name>A0A6P1YJ58_9HYPH</name>
<proteinExistence type="inferred from homology"/>
<dbReference type="InterPro" id="IPR029043">
    <property type="entry name" value="GcvT/YgfZ_C"/>
</dbReference>
<dbReference type="AlphaFoldDB" id="A0A6P1YJ58"/>
<organism evidence="8 9">
    <name type="scientific">Ancylobacter pratisalsi</name>
    <dbReference type="NCBI Taxonomy" id="1745854"/>
    <lineage>
        <taxon>Bacteria</taxon>
        <taxon>Pseudomonadati</taxon>
        <taxon>Pseudomonadota</taxon>
        <taxon>Alphaproteobacteria</taxon>
        <taxon>Hyphomicrobiales</taxon>
        <taxon>Xanthobacteraceae</taxon>
        <taxon>Ancylobacter</taxon>
    </lineage>
</organism>
<feature type="domain" description="SoxA A3" evidence="7">
    <location>
        <begin position="530"/>
        <end position="612"/>
    </location>
</feature>
<feature type="domain" description="FAD/NAD(P)-binding" evidence="5">
    <location>
        <begin position="172"/>
        <end position="435"/>
    </location>
</feature>
<dbReference type="Pfam" id="PF13510">
    <property type="entry name" value="Fer2_4"/>
    <property type="match status" value="1"/>
</dbReference>
<feature type="domain" description="Aminomethyltransferase C-terminal" evidence="6">
    <location>
        <begin position="918"/>
        <end position="1003"/>
    </location>
</feature>
<keyword evidence="9" id="KW-1185">Reference proteome</keyword>
<dbReference type="InterPro" id="IPR042204">
    <property type="entry name" value="2Fe-2S-bd_N"/>
</dbReference>
<dbReference type="RefSeq" id="WP_163074445.1">
    <property type="nucleotide sequence ID" value="NZ_CP048630.1"/>
</dbReference>
<dbReference type="InterPro" id="IPR036188">
    <property type="entry name" value="FAD/NAD-bd_sf"/>
</dbReference>
<evidence type="ECO:0000259" key="6">
    <source>
        <dbReference type="Pfam" id="PF08669"/>
    </source>
</evidence>
<evidence type="ECO:0000313" key="8">
    <source>
        <dbReference type="EMBL" id="QIB33348.1"/>
    </source>
</evidence>
<gene>
    <name evidence="8" type="ORF">G3A50_06200</name>
</gene>
<dbReference type="PIRSF" id="PIRSF037980">
    <property type="entry name" value="SoxA"/>
    <property type="match status" value="1"/>
</dbReference>
<dbReference type="Proteomes" id="UP000464751">
    <property type="component" value="Chromosome"/>
</dbReference>
<evidence type="ECO:0000256" key="3">
    <source>
        <dbReference type="SAM" id="MobiDB-lite"/>
    </source>
</evidence>
<dbReference type="InterPro" id="IPR041117">
    <property type="entry name" value="SoxA_A3"/>
</dbReference>
<evidence type="ECO:0000259" key="7">
    <source>
        <dbReference type="Pfam" id="PF17806"/>
    </source>
</evidence>
<dbReference type="PANTHER" id="PTHR43757">
    <property type="entry name" value="AMINOMETHYLTRANSFERASE"/>
    <property type="match status" value="1"/>
</dbReference>
<dbReference type="InterPro" id="IPR041854">
    <property type="entry name" value="BFD-like_2Fe2S-bd_dom_sf"/>
</dbReference>
<dbReference type="NCBIfam" id="TIGR01372">
    <property type="entry name" value="soxA"/>
    <property type="match status" value="1"/>
</dbReference>
<dbReference type="InterPro" id="IPR027266">
    <property type="entry name" value="TrmE/GcvT-like"/>
</dbReference>
<dbReference type="PANTHER" id="PTHR43757:SF2">
    <property type="entry name" value="AMINOMETHYLTRANSFERASE, MITOCHONDRIAL"/>
    <property type="match status" value="1"/>
</dbReference>
<dbReference type="GO" id="GO:0008115">
    <property type="term" value="F:sarcosine oxidase activity"/>
    <property type="evidence" value="ECO:0007669"/>
    <property type="project" value="InterPro"/>
</dbReference>
<dbReference type="InterPro" id="IPR013977">
    <property type="entry name" value="GcvT_C"/>
</dbReference>
<protein>
    <submittedName>
        <fullName evidence="8">Sarcosine oxidase subunit alpha</fullName>
    </submittedName>
</protein>
<evidence type="ECO:0000256" key="1">
    <source>
        <dbReference type="ARBA" id="ARBA00008609"/>
    </source>
</evidence>
<dbReference type="Gene3D" id="3.10.20.440">
    <property type="entry name" value="2Fe-2S iron-sulphur cluster binding domain, sarcosine oxidase, alpha subunit, N-terminal domain"/>
    <property type="match status" value="1"/>
</dbReference>
<dbReference type="Pfam" id="PF01571">
    <property type="entry name" value="GCV_T"/>
    <property type="match status" value="1"/>
</dbReference>
<dbReference type="InterPro" id="IPR006277">
    <property type="entry name" value="Sarcosine_oxidase_asu"/>
</dbReference>
<dbReference type="Pfam" id="PF08669">
    <property type="entry name" value="GCV_T_C"/>
    <property type="match status" value="1"/>
</dbReference>
<dbReference type="PRINTS" id="PR00368">
    <property type="entry name" value="FADPNR"/>
</dbReference>
<dbReference type="InterPro" id="IPR023753">
    <property type="entry name" value="FAD/NAD-binding_dom"/>
</dbReference>
<dbReference type="Gene3D" id="1.10.10.1100">
    <property type="entry name" value="BFD-like [2Fe-2S]-binding domain"/>
    <property type="match status" value="1"/>
</dbReference>
<dbReference type="SUPFAM" id="SSF101790">
    <property type="entry name" value="Aminomethyltransferase beta-barrel domain"/>
    <property type="match status" value="1"/>
</dbReference>
<dbReference type="Pfam" id="PF07992">
    <property type="entry name" value="Pyr_redox_2"/>
    <property type="match status" value="1"/>
</dbReference>
<dbReference type="Pfam" id="PF17806">
    <property type="entry name" value="SO_alpha_A3"/>
    <property type="match status" value="1"/>
</dbReference>
<dbReference type="SUPFAM" id="SSF103025">
    <property type="entry name" value="Folate-binding domain"/>
    <property type="match status" value="1"/>
</dbReference>
<evidence type="ECO:0000259" key="5">
    <source>
        <dbReference type="Pfam" id="PF07992"/>
    </source>
</evidence>
<accession>A0A6P1YJ58</accession>
<keyword evidence="2" id="KW-0560">Oxidoreductase</keyword>
<dbReference type="KEGG" id="apra:G3A50_06200"/>
<evidence type="ECO:0000259" key="4">
    <source>
        <dbReference type="Pfam" id="PF01571"/>
    </source>
</evidence>
<dbReference type="PRINTS" id="PR00411">
    <property type="entry name" value="PNDRDTASEI"/>
</dbReference>